<reference evidence="1" key="1">
    <citation type="journal article" date="2005" name="PLoS Biol.">
        <title>The genomes of Oryza sativa: a history of duplications.</title>
        <authorList>
            <person name="Yu J."/>
            <person name="Wang J."/>
            <person name="Lin W."/>
            <person name="Li S."/>
            <person name="Li H."/>
            <person name="Zhou J."/>
            <person name="Ni P."/>
            <person name="Dong W."/>
            <person name="Hu S."/>
            <person name="Zeng C."/>
            <person name="Zhang J."/>
            <person name="Zhang Y."/>
            <person name="Li R."/>
            <person name="Xu Z."/>
            <person name="Li S."/>
            <person name="Li X."/>
            <person name="Zheng H."/>
            <person name="Cong L."/>
            <person name="Lin L."/>
            <person name="Yin J."/>
            <person name="Geng J."/>
            <person name="Li G."/>
            <person name="Shi J."/>
            <person name="Liu J."/>
            <person name="Lv H."/>
            <person name="Li J."/>
            <person name="Wang J."/>
            <person name="Deng Y."/>
            <person name="Ran L."/>
            <person name="Shi X."/>
            <person name="Wang X."/>
            <person name="Wu Q."/>
            <person name="Li C."/>
            <person name="Ren X."/>
            <person name="Wang J."/>
            <person name="Wang X."/>
            <person name="Li D."/>
            <person name="Liu D."/>
            <person name="Zhang X."/>
            <person name="Ji Z."/>
            <person name="Zhao W."/>
            <person name="Sun Y."/>
            <person name="Zhang Z."/>
            <person name="Bao J."/>
            <person name="Han Y."/>
            <person name="Dong L."/>
            <person name="Ji J."/>
            <person name="Chen P."/>
            <person name="Wu S."/>
            <person name="Liu J."/>
            <person name="Xiao Y."/>
            <person name="Bu D."/>
            <person name="Tan J."/>
            <person name="Yang L."/>
            <person name="Ye C."/>
            <person name="Zhang J."/>
            <person name="Xu J."/>
            <person name="Zhou Y."/>
            <person name="Yu Y."/>
            <person name="Zhang B."/>
            <person name="Zhuang S."/>
            <person name="Wei H."/>
            <person name="Liu B."/>
            <person name="Lei M."/>
            <person name="Yu H."/>
            <person name="Li Y."/>
            <person name="Xu H."/>
            <person name="Wei S."/>
            <person name="He X."/>
            <person name="Fang L."/>
            <person name="Zhang Z."/>
            <person name="Zhang Y."/>
            <person name="Huang X."/>
            <person name="Su Z."/>
            <person name="Tong W."/>
            <person name="Li J."/>
            <person name="Tong Z."/>
            <person name="Li S."/>
            <person name="Ye J."/>
            <person name="Wang L."/>
            <person name="Fang L."/>
            <person name="Lei T."/>
            <person name="Chen C."/>
            <person name="Chen H."/>
            <person name="Xu Z."/>
            <person name="Li H."/>
            <person name="Huang H."/>
            <person name="Zhang F."/>
            <person name="Xu H."/>
            <person name="Li N."/>
            <person name="Zhao C."/>
            <person name="Li S."/>
            <person name="Dong L."/>
            <person name="Huang Y."/>
            <person name="Li L."/>
            <person name="Xi Y."/>
            <person name="Qi Q."/>
            <person name="Li W."/>
            <person name="Zhang B."/>
            <person name="Hu W."/>
            <person name="Zhang Y."/>
            <person name="Tian X."/>
            <person name="Jiao Y."/>
            <person name="Liang X."/>
            <person name="Jin J."/>
            <person name="Gao L."/>
            <person name="Zheng W."/>
            <person name="Hao B."/>
            <person name="Liu S."/>
            <person name="Wang W."/>
            <person name="Yuan L."/>
            <person name="Cao M."/>
            <person name="McDermott J."/>
            <person name="Samudrala R."/>
            <person name="Wang J."/>
            <person name="Wong G.K."/>
            <person name="Yang H."/>
        </authorList>
    </citation>
    <scope>NUCLEOTIDE SEQUENCE [LARGE SCALE GENOMIC DNA]</scope>
</reference>
<accession>B9F0R5</accession>
<proteinExistence type="predicted"/>
<protein>
    <submittedName>
        <fullName evidence="1">Uncharacterized protein</fullName>
    </submittedName>
</protein>
<reference evidence="1" key="2">
    <citation type="submission" date="2008-12" db="EMBL/GenBank/DDBJ databases">
        <title>Improved gene annotation of the rice (Oryza sativa) genomes.</title>
        <authorList>
            <person name="Wang J."/>
            <person name="Li R."/>
            <person name="Fan W."/>
            <person name="Huang Q."/>
            <person name="Zhang J."/>
            <person name="Zhou Y."/>
            <person name="Hu Y."/>
            <person name="Zi S."/>
            <person name="Li J."/>
            <person name="Ni P."/>
            <person name="Zheng H."/>
            <person name="Zhang Y."/>
            <person name="Zhao M."/>
            <person name="Hao Q."/>
            <person name="McDermott J."/>
            <person name="Samudrala R."/>
            <person name="Kristiansen K."/>
            <person name="Wong G.K.-S."/>
        </authorList>
    </citation>
    <scope>NUCLEOTIDE SEQUENCE</scope>
</reference>
<dbReference type="AlphaFoldDB" id="B9F0R5"/>
<gene>
    <name evidence="1" type="ORF">OsJ_07275</name>
</gene>
<sequence>MENEWMHARLEKLRRATVVVRRKLSSTLPTAVPDNAQSYCFEMKADAAAVPNDDTTTTAWWSCKSCGKDNTTVLLLRVATSSPSLKGRRQKKTEKKIDG</sequence>
<dbReference type="EMBL" id="CM000139">
    <property type="protein sequence ID" value="EEE57257.1"/>
    <property type="molecule type" value="Genomic_DNA"/>
</dbReference>
<organism evidence="1">
    <name type="scientific">Oryza sativa subsp. japonica</name>
    <name type="common">Rice</name>
    <dbReference type="NCBI Taxonomy" id="39947"/>
    <lineage>
        <taxon>Eukaryota</taxon>
        <taxon>Viridiplantae</taxon>
        <taxon>Streptophyta</taxon>
        <taxon>Embryophyta</taxon>
        <taxon>Tracheophyta</taxon>
        <taxon>Spermatophyta</taxon>
        <taxon>Magnoliopsida</taxon>
        <taxon>Liliopsida</taxon>
        <taxon>Poales</taxon>
        <taxon>Poaceae</taxon>
        <taxon>BOP clade</taxon>
        <taxon>Oryzoideae</taxon>
        <taxon>Oryzeae</taxon>
        <taxon>Oryzinae</taxon>
        <taxon>Oryza</taxon>
        <taxon>Oryza sativa</taxon>
    </lineage>
</organism>
<name>B9F0R5_ORYSJ</name>
<evidence type="ECO:0000313" key="1">
    <source>
        <dbReference type="EMBL" id="EEE57257.1"/>
    </source>
</evidence>
<dbReference type="Proteomes" id="UP000007752">
    <property type="component" value="Chromosome 2"/>
</dbReference>